<dbReference type="Gene3D" id="1.10.1740.100">
    <property type="entry name" value="Set2, Rpb1 interacting domain"/>
    <property type="match status" value="1"/>
</dbReference>
<evidence type="ECO:0000256" key="3">
    <source>
        <dbReference type="ARBA" id="ARBA00012178"/>
    </source>
</evidence>
<keyword evidence="9" id="KW-0804">Transcription</keyword>
<dbReference type="Gene3D" id="2.20.70.10">
    <property type="match status" value="1"/>
</dbReference>
<dbReference type="Pfam" id="PF17907">
    <property type="entry name" value="AWS"/>
    <property type="match status" value="1"/>
</dbReference>
<dbReference type="EMBL" id="CAJVPL010000415">
    <property type="protein sequence ID" value="CAG8494432.1"/>
    <property type="molecule type" value="Genomic_DNA"/>
</dbReference>
<feature type="compositionally biased region" description="Polar residues" evidence="11">
    <location>
        <begin position="468"/>
        <end position="501"/>
    </location>
</feature>
<evidence type="ECO:0000256" key="11">
    <source>
        <dbReference type="SAM" id="MobiDB-lite"/>
    </source>
</evidence>
<dbReference type="PROSITE" id="PS50280">
    <property type="entry name" value="SET"/>
    <property type="match status" value="1"/>
</dbReference>
<evidence type="ECO:0000256" key="10">
    <source>
        <dbReference type="ARBA" id="ARBA00023242"/>
    </source>
</evidence>
<evidence type="ECO:0000256" key="8">
    <source>
        <dbReference type="ARBA" id="ARBA00023015"/>
    </source>
</evidence>
<dbReference type="InterPro" id="IPR038190">
    <property type="entry name" value="SRI_sf"/>
</dbReference>
<dbReference type="GO" id="GO:0005634">
    <property type="term" value="C:nucleus"/>
    <property type="evidence" value="ECO:0007669"/>
    <property type="project" value="UniProtKB-SubCell"/>
</dbReference>
<feature type="domain" description="AWS" evidence="15">
    <location>
        <begin position="50"/>
        <end position="101"/>
    </location>
</feature>
<evidence type="ECO:0000259" key="14">
    <source>
        <dbReference type="PROSITE" id="PS50868"/>
    </source>
</evidence>
<proteinExistence type="predicted"/>
<feature type="domain" description="Post-SET" evidence="14">
    <location>
        <begin position="227"/>
        <end position="243"/>
    </location>
</feature>
<dbReference type="InterPro" id="IPR036020">
    <property type="entry name" value="WW_dom_sf"/>
</dbReference>
<dbReference type="SUPFAM" id="SSF51045">
    <property type="entry name" value="WW domain"/>
    <property type="match status" value="1"/>
</dbReference>
<dbReference type="GO" id="GO:0006355">
    <property type="term" value="P:regulation of DNA-templated transcription"/>
    <property type="evidence" value="ECO:0007669"/>
    <property type="project" value="InterPro"/>
</dbReference>
<dbReference type="PROSITE" id="PS01159">
    <property type="entry name" value="WW_DOMAIN_1"/>
    <property type="match status" value="1"/>
</dbReference>
<dbReference type="SMART" id="SM00570">
    <property type="entry name" value="AWS"/>
    <property type="match status" value="1"/>
</dbReference>
<reference evidence="16" key="1">
    <citation type="submission" date="2021-06" db="EMBL/GenBank/DDBJ databases">
        <authorList>
            <person name="Kallberg Y."/>
            <person name="Tangrot J."/>
            <person name="Rosling A."/>
        </authorList>
    </citation>
    <scope>NUCLEOTIDE SEQUENCE</scope>
    <source>
        <strain evidence="16">MT106</strain>
    </source>
</reference>
<dbReference type="Pfam" id="PF00397">
    <property type="entry name" value="WW"/>
    <property type="match status" value="1"/>
</dbReference>
<evidence type="ECO:0000313" key="17">
    <source>
        <dbReference type="Proteomes" id="UP000789831"/>
    </source>
</evidence>
<dbReference type="SMART" id="SM00317">
    <property type="entry name" value="SET"/>
    <property type="match status" value="1"/>
</dbReference>
<dbReference type="OrthoDB" id="422362at2759"/>
<keyword evidence="4" id="KW-0158">Chromosome</keyword>
<dbReference type="InterPro" id="IPR013257">
    <property type="entry name" value="SRI"/>
</dbReference>
<evidence type="ECO:0000256" key="6">
    <source>
        <dbReference type="ARBA" id="ARBA00022679"/>
    </source>
</evidence>
<feature type="domain" description="SET" evidence="13">
    <location>
        <begin position="103"/>
        <end position="220"/>
    </location>
</feature>
<sequence length="716" mass="82103">MSTTDNTTPNYKIFFEYPSALEEANKTYKQITSNYHNRALHPKVNQPSDEDYGICVCEYQPGDPIDDACGSECINRVLFIECTGDCPIGDYCKNKRFQQAEYSVVDVFKTESKGYGLRAMEPIKKNTFIIEYTGEIVPKDVFYQRQTDYAKKGIEHFYFMSLTNGELIDATKKGCIARFMNHSCNPNCFIQKWIVNKRTRIGIFALRDIVLGEELTFDYNTDRKGMAAQKCHCNEDNCCGYLGGQKGSDDESDDEGEGEMGPIQDPEDVPEFIRTMIRTLHNRDEVLDILYRLEMTDDNDVFSKFKHLHGLLVLKAYLVEWRHDDEIVLKTLEVLPKLPILARNTITDAKIEEKMEIFKERSPQMKDLVDAKSGDLLLSYTDVQKRLSYSHYIPYHDNRNHHTYNNEPERRPRYESSRDFYESYSSYKPSSVNDSYRSSHNNDQRTSTFTSTDRYRPTPQLVARHQQRSPNKGESSDTAVATNNVHHNKATTSSSSVLQATPPQPPQSTLALPDPTSLPQVPRIIQPGSLHPNWREVVGDEGQVYYYNVVTNKTQWERPVVEDRQTLEGYSVASINAVIERVMASQHVAVEPEPQGEEEGAKVEPAAAMSETAFKEELQKLVIDRCSRWKGEFKVADFKKHARRLAHLVVDKEFRRQKEGVYVVTDSLRSRIKKFVADYIGKLLAHRGEPLETSAGQKRSLEDRSEEGGHHKKSKN</sequence>
<feature type="domain" description="WW" evidence="12">
    <location>
        <begin position="528"/>
        <end position="561"/>
    </location>
</feature>
<organism evidence="16 17">
    <name type="scientific">Ambispora gerdemannii</name>
    <dbReference type="NCBI Taxonomy" id="144530"/>
    <lineage>
        <taxon>Eukaryota</taxon>
        <taxon>Fungi</taxon>
        <taxon>Fungi incertae sedis</taxon>
        <taxon>Mucoromycota</taxon>
        <taxon>Glomeromycotina</taxon>
        <taxon>Glomeromycetes</taxon>
        <taxon>Archaeosporales</taxon>
        <taxon>Ambisporaceae</taxon>
        <taxon>Ambispora</taxon>
    </lineage>
</organism>
<dbReference type="PROSITE" id="PS50868">
    <property type="entry name" value="POST_SET"/>
    <property type="match status" value="1"/>
</dbReference>
<dbReference type="PROSITE" id="PS50020">
    <property type="entry name" value="WW_DOMAIN_2"/>
    <property type="match status" value="1"/>
</dbReference>
<dbReference type="Gene3D" id="2.170.270.10">
    <property type="entry name" value="SET domain"/>
    <property type="match status" value="1"/>
</dbReference>
<dbReference type="CDD" id="cd00201">
    <property type="entry name" value="WW"/>
    <property type="match status" value="1"/>
</dbReference>
<dbReference type="EC" id="2.1.1.359" evidence="3"/>
<comment type="subcellular location">
    <subcellularLocation>
        <location evidence="2">Chromosome</location>
    </subcellularLocation>
    <subcellularLocation>
        <location evidence="1">Nucleus</location>
    </subcellularLocation>
</comment>
<evidence type="ECO:0000259" key="13">
    <source>
        <dbReference type="PROSITE" id="PS50280"/>
    </source>
</evidence>
<evidence type="ECO:0000313" key="16">
    <source>
        <dbReference type="EMBL" id="CAG8494432.1"/>
    </source>
</evidence>
<evidence type="ECO:0000256" key="4">
    <source>
        <dbReference type="ARBA" id="ARBA00022454"/>
    </source>
</evidence>
<dbReference type="InterPro" id="IPR050777">
    <property type="entry name" value="SET2_Histone-Lys_MeTrsfase"/>
</dbReference>
<feature type="compositionally biased region" description="Polar residues" evidence="11">
    <location>
        <begin position="423"/>
        <end position="452"/>
    </location>
</feature>
<evidence type="ECO:0000256" key="9">
    <source>
        <dbReference type="ARBA" id="ARBA00023163"/>
    </source>
</evidence>
<evidence type="ECO:0000256" key="2">
    <source>
        <dbReference type="ARBA" id="ARBA00004286"/>
    </source>
</evidence>
<dbReference type="PROSITE" id="PS51215">
    <property type="entry name" value="AWS"/>
    <property type="match status" value="1"/>
</dbReference>
<gene>
    <name evidence="16" type="ORF">AGERDE_LOCUS3922</name>
</gene>
<dbReference type="GO" id="GO:0032259">
    <property type="term" value="P:methylation"/>
    <property type="evidence" value="ECO:0007669"/>
    <property type="project" value="UniProtKB-KW"/>
</dbReference>
<dbReference type="InterPro" id="IPR001214">
    <property type="entry name" value="SET_dom"/>
</dbReference>
<evidence type="ECO:0000256" key="7">
    <source>
        <dbReference type="ARBA" id="ARBA00022691"/>
    </source>
</evidence>
<dbReference type="PANTHER" id="PTHR22884">
    <property type="entry name" value="SET DOMAIN PROTEINS"/>
    <property type="match status" value="1"/>
</dbReference>
<dbReference type="InterPro" id="IPR001202">
    <property type="entry name" value="WW_dom"/>
</dbReference>
<keyword evidence="7" id="KW-0949">S-adenosyl-L-methionine</keyword>
<dbReference type="SUPFAM" id="SSF82199">
    <property type="entry name" value="SET domain"/>
    <property type="match status" value="1"/>
</dbReference>
<accession>A0A9N8WRN3</accession>
<dbReference type="InterPro" id="IPR003616">
    <property type="entry name" value="Post-SET_dom"/>
</dbReference>
<keyword evidence="17" id="KW-1185">Reference proteome</keyword>
<dbReference type="Pfam" id="PF08236">
    <property type="entry name" value="SRI"/>
    <property type="match status" value="1"/>
</dbReference>
<dbReference type="Pfam" id="PF00856">
    <property type="entry name" value="SET"/>
    <property type="match status" value="1"/>
</dbReference>
<feature type="compositionally biased region" description="Basic and acidic residues" evidence="11">
    <location>
        <begin position="407"/>
        <end position="421"/>
    </location>
</feature>
<dbReference type="GO" id="GO:0005694">
    <property type="term" value="C:chromosome"/>
    <property type="evidence" value="ECO:0007669"/>
    <property type="project" value="UniProtKB-SubCell"/>
</dbReference>
<feature type="region of interest" description="Disordered" evidence="11">
    <location>
        <begin position="691"/>
        <end position="716"/>
    </location>
</feature>
<evidence type="ECO:0000256" key="5">
    <source>
        <dbReference type="ARBA" id="ARBA00022603"/>
    </source>
</evidence>
<dbReference type="InterPro" id="IPR006560">
    <property type="entry name" value="AWS_dom"/>
</dbReference>
<keyword evidence="6" id="KW-0808">Transferase</keyword>
<comment type="caution">
    <text evidence="16">The sequence shown here is derived from an EMBL/GenBank/DDBJ whole genome shotgun (WGS) entry which is preliminary data.</text>
</comment>
<dbReference type="InterPro" id="IPR046341">
    <property type="entry name" value="SET_dom_sf"/>
</dbReference>
<name>A0A9N8WRN3_9GLOM</name>
<evidence type="ECO:0000259" key="12">
    <source>
        <dbReference type="PROSITE" id="PS50020"/>
    </source>
</evidence>
<dbReference type="GO" id="GO:0140955">
    <property type="term" value="F:histone H3K36 trimethyltransferase activity"/>
    <property type="evidence" value="ECO:0007669"/>
    <property type="project" value="UniProtKB-EC"/>
</dbReference>
<evidence type="ECO:0000256" key="1">
    <source>
        <dbReference type="ARBA" id="ARBA00004123"/>
    </source>
</evidence>
<feature type="compositionally biased region" description="Basic and acidic residues" evidence="11">
    <location>
        <begin position="699"/>
        <end position="709"/>
    </location>
</feature>
<dbReference type="AlphaFoldDB" id="A0A9N8WRN3"/>
<keyword evidence="10" id="KW-0539">Nucleus</keyword>
<keyword evidence="5" id="KW-0489">Methyltransferase</keyword>
<dbReference type="Proteomes" id="UP000789831">
    <property type="component" value="Unassembled WGS sequence"/>
</dbReference>
<feature type="region of interest" description="Disordered" evidence="11">
    <location>
        <begin position="246"/>
        <end position="267"/>
    </location>
</feature>
<dbReference type="SMART" id="SM00456">
    <property type="entry name" value="WW"/>
    <property type="match status" value="1"/>
</dbReference>
<evidence type="ECO:0000259" key="15">
    <source>
        <dbReference type="PROSITE" id="PS51215"/>
    </source>
</evidence>
<protein>
    <recommendedName>
        <fullName evidence="3">[histone H3]-lysine(36) N-trimethyltransferase</fullName>
        <ecNumber evidence="3">2.1.1.359</ecNumber>
    </recommendedName>
</protein>
<keyword evidence="8" id="KW-0805">Transcription regulation</keyword>
<feature type="region of interest" description="Disordered" evidence="11">
    <location>
        <begin position="395"/>
        <end position="521"/>
    </location>
</feature>